<dbReference type="Gene3D" id="2.30.30.40">
    <property type="entry name" value="SH3 Domains"/>
    <property type="match status" value="1"/>
</dbReference>
<evidence type="ECO:0000259" key="1">
    <source>
        <dbReference type="PROSITE" id="PS51781"/>
    </source>
</evidence>
<dbReference type="EMBL" id="JAVDUU010000003">
    <property type="protein sequence ID" value="MDR6943346.1"/>
    <property type="molecule type" value="Genomic_DNA"/>
</dbReference>
<evidence type="ECO:0000313" key="2">
    <source>
        <dbReference type="EMBL" id="MDR6943346.1"/>
    </source>
</evidence>
<protein>
    <submittedName>
        <fullName evidence="2">Transposase YbfD/YdcC</fullName>
    </submittedName>
</protein>
<accession>A0ABU1TDP2</accession>
<sequence>MNTDFSRQITVIQNHHTWEPNYSSLTVNHGEMYWLESMRDYHIHDNGWRDIGQNITTFPSGNIGLCRPINSTPAGIFGANTGAICIENLGNFDSGHDQMTLEHKDSIIFLNALLCVKFNLKPVKEQVVYHHWFDKKGKRFPESKVNNNQVGDEQKTCPGNAFFGTNTITLAEANFFPLIANRIDQLSSTAAPESPVLTVNASILNVRSGPGKSFSVIRTITEGSRVTVFTTTGEWSKISNTVEEWVFSAYLS</sequence>
<dbReference type="Proteomes" id="UP001247620">
    <property type="component" value="Unassembled WGS sequence"/>
</dbReference>
<dbReference type="Pfam" id="PF01510">
    <property type="entry name" value="Amidase_2"/>
    <property type="match status" value="1"/>
</dbReference>
<keyword evidence="3" id="KW-1185">Reference proteome</keyword>
<dbReference type="Gene3D" id="3.40.80.10">
    <property type="entry name" value="Peptidoglycan recognition protein-like"/>
    <property type="match status" value="1"/>
</dbReference>
<dbReference type="RefSeq" id="WP_310097430.1">
    <property type="nucleotide sequence ID" value="NZ_JAVDUU010000003.1"/>
</dbReference>
<evidence type="ECO:0000313" key="3">
    <source>
        <dbReference type="Proteomes" id="UP001247620"/>
    </source>
</evidence>
<organism evidence="2 3">
    <name type="scientific">Mucilaginibacter pocheonensis</name>
    <dbReference type="NCBI Taxonomy" id="398050"/>
    <lineage>
        <taxon>Bacteria</taxon>
        <taxon>Pseudomonadati</taxon>
        <taxon>Bacteroidota</taxon>
        <taxon>Sphingobacteriia</taxon>
        <taxon>Sphingobacteriales</taxon>
        <taxon>Sphingobacteriaceae</taxon>
        <taxon>Mucilaginibacter</taxon>
    </lineage>
</organism>
<dbReference type="PROSITE" id="PS51781">
    <property type="entry name" value="SH3B"/>
    <property type="match status" value="1"/>
</dbReference>
<proteinExistence type="predicted"/>
<name>A0ABU1TDP2_9SPHI</name>
<comment type="caution">
    <text evidence="2">The sequence shown here is derived from an EMBL/GenBank/DDBJ whole genome shotgun (WGS) entry which is preliminary data.</text>
</comment>
<dbReference type="InterPro" id="IPR036505">
    <property type="entry name" value="Amidase/PGRP_sf"/>
</dbReference>
<dbReference type="Pfam" id="PF08239">
    <property type="entry name" value="SH3_3"/>
    <property type="match status" value="1"/>
</dbReference>
<dbReference type="InterPro" id="IPR002502">
    <property type="entry name" value="Amidase_domain"/>
</dbReference>
<feature type="domain" description="SH3b" evidence="1">
    <location>
        <begin position="194"/>
        <end position="252"/>
    </location>
</feature>
<dbReference type="InterPro" id="IPR003646">
    <property type="entry name" value="SH3-like_bac-type"/>
</dbReference>
<reference evidence="2 3" key="1">
    <citation type="submission" date="2023-07" db="EMBL/GenBank/DDBJ databases">
        <title>Sorghum-associated microbial communities from plants grown in Nebraska, USA.</title>
        <authorList>
            <person name="Schachtman D."/>
        </authorList>
    </citation>
    <scope>NUCLEOTIDE SEQUENCE [LARGE SCALE GENOMIC DNA]</scope>
    <source>
        <strain evidence="2 3">3262</strain>
    </source>
</reference>
<gene>
    <name evidence="2" type="ORF">J2W55_003199</name>
</gene>
<dbReference type="SUPFAM" id="SSF55846">
    <property type="entry name" value="N-acetylmuramoyl-L-alanine amidase-like"/>
    <property type="match status" value="1"/>
</dbReference>